<dbReference type="InterPro" id="IPR009030">
    <property type="entry name" value="Growth_fac_rcpt_cys_sf"/>
</dbReference>
<gene>
    <name evidence="9" type="ORF">Poli38472_004111</name>
</gene>
<dbReference type="OrthoDB" id="442731at2759"/>
<keyword evidence="10" id="KW-1185">Reference proteome</keyword>
<keyword evidence="3" id="KW-0106">Calcium</keyword>
<feature type="repeat" description="Filamin" evidence="5">
    <location>
        <begin position="929"/>
        <end position="1025"/>
    </location>
</feature>
<feature type="repeat" description="Filamin" evidence="5">
    <location>
        <begin position="1628"/>
        <end position="1710"/>
    </location>
</feature>
<dbReference type="Pfam" id="PF07691">
    <property type="entry name" value="PA14"/>
    <property type="match status" value="3"/>
</dbReference>
<evidence type="ECO:0000256" key="2">
    <source>
        <dbReference type="ARBA" id="ARBA00022737"/>
    </source>
</evidence>
<evidence type="ECO:0000256" key="5">
    <source>
        <dbReference type="PROSITE-ProRule" id="PRU00087"/>
    </source>
</evidence>
<dbReference type="PANTHER" id="PTHR38537">
    <property type="entry name" value="JITTERBUG, ISOFORM N"/>
    <property type="match status" value="1"/>
</dbReference>
<dbReference type="Gene3D" id="2.60.40.10">
    <property type="entry name" value="Immunoglobulins"/>
    <property type="match status" value="6"/>
</dbReference>
<dbReference type="SUPFAM" id="SSF57184">
    <property type="entry name" value="Growth factor receptor domain"/>
    <property type="match status" value="1"/>
</dbReference>
<dbReference type="InterPro" id="IPR038081">
    <property type="entry name" value="CalX-like_sf"/>
</dbReference>
<keyword evidence="1 6" id="KW-0732">Signal</keyword>
<evidence type="ECO:0000259" key="7">
    <source>
        <dbReference type="PROSITE" id="PS50026"/>
    </source>
</evidence>
<dbReference type="Pfam" id="PF03160">
    <property type="entry name" value="Calx-beta"/>
    <property type="match status" value="1"/>
</dbReference>
<dbReference type="InterPro" id="IPR014756">
    <property type="entry name" value="Ig_E-set"/>
</dbReference>
<evidence type="ECO:0000313" key="9">
    <source>
        <dbReference type="EMBL" id="TMW66346.1"/>
    </source>
</evidence>
<dbReference type="PANTHER" id="PTHR38537:SF8">
    <property type="entry name" value="FILAMIN-A"/>
    <property type="match status" value="1"/>
</dbReference>
<dbReference type="SMART" id="SM00758">
    <property type="entry name" value="PA14"/>
    <property type="match status" value="3"/>
</dbReference>
<dbReference type="InterPro" id="IPR001298">
    <property type="entry name" value="Filamin/ABP280_rpt"/>
</dbReference>
<evidence type="ECO:0000256" key="1">
    <source>
        <dbReference type="ARBA" id="ARBA00022729"/>
    </source>
</evidence>
<dbReference type="PROSITE" id="PS00022">
    <property type="entry name" value="EGF_1"/>
    <property type="match status" value="1"/>
</dbReference>
<dbReference type="GO" id="GO:0016020">
    <property type="term" value="C:membrane"/>
    <property type="evidence" value="ECO:0007669"/>
    <property type="project" value="InterPro"/>
</dbReference>
<feature type="repeat" description="Filamin" evidence="5">
    <location>
        <begin position="811"/>
        <end position="917"/>
    </location>
</feature>
<feature type="domain" description="EGF-like" evidence="7">
    <location>
        <begin position="137"/>
        <end position="170"/>
    </location>
</feature>
<dbReference type="InterPro" id="IPR011658">
    <property type="entry name" value="PA14_dom"/>
</dbReference>
<dbReference type="InterPro" id="IPR003644">
    <property type="entry name" value="Calx_beta"/>
</dbReference>
<evidence type="ECO:0000256" key="4">
    <source>
        <dbReference type="PROSITE-ProRule" id="PRU00076"/>
    </source>
</evidence>
<evidence type="ECO:0000256" key="3">
    <source>
        <dbReference type="ARBA" id="ARBA00022837"/>
    </source>
</evidence>
<dbReference type="GO" id="GO:0007154">
    <property type="term" value="P:cell communication"/>
    <property type="evidence" value="ECO:0007669"/>
    <property type="project" value="InterPro"/>
</dbReference>
<dbReference type="SUPFAM" id="SSF141072">
    <property type="entry name" value="CalX-like"/>
    <property type="match status" value="1"/>
</dbReference>
<feature type="chain" id="PRO_5035478482" description="PA14 domain-containing protein" evidence="6">
    <location>
        <begin position="19"/>
        <end position="1876"/>
    </location>
</feature>
<dbReference type="InterPro" id="IPR037524">
    <property type="entry name" value="PA14/GLEYA"/>
</dbReference>
<feature type="domain" description="PA14" evidence="8">
    <location>
        <begin position="1231"/>
        <end position="1372"/>
    </location>
</feature>
<keyword evidence="4" id="KW-0245">EGF-like domain</keyword>
<dbReference type="Pfam" id="PF00630">
    <property type="entry name" value="Filamin"/>
    <property type="match status" value="4"/>
</dbReference>
<keyword evidence="4" id="KW-1015">Disulfide bond</keyword>
<dbReference type="PROSITE" id="PS01248">
    <property type="entry name" value="EGF_LAM_1"/>
    <property type="match status" value="1"/>
</dbReference>
<proteinExistence type="predicted"/>
<organism evidence="9 10">
    <name type="scientific">Pythium oligandrum</name>
    <name type="common">Mycoparasitic fungus</name>
    <dbReference type="NCBI Taxonomy" id="41045"/>
    <lineage>
        <taxon>Eukaryota</taxon>
        <taxon>Sar</taxon>
        <taxon>Stramenopiles</taxon>
        <taxon>Oomycota</taxon>
        <taxon>Peronosporomycetes</taxon>
        <taxon>Pythiales</taxon>
        <taxon>Pythiaceae</taxon>
        <taxon>Pythium</taxon>
    </lineage>
</organism>
<dbReference type="SUPFAM" id="SSF81296">
    <property type="entry name" value="E set domains"/>
    <property type="match status" value="4"/>
</dbReference>
<sequence length="1876" mass="204097">MGPSFLTGCAWLLCVCDAYRILSSISDPLAPTPAVFEPYVRGQVGYYGDPANPDPERVNEGSPFSPDTPRIYLYGAPKQNCPGMVGPINDEEYYCHSRDYGYCDRRSGLCVCNQGYTGVDCTQCKPSYFMKGRLCYPKKSCPNDCSRAGVCDYETGKCTCALNRRGDDCSQVYCAFDTKCTSCTSTQCLSCIEGFYVDPTTQTCASCKKYDPRCLVCDATQCLECADLILNSIRRSGARLVDTALPTDELSREFSFKFSYGSQDPRVFDEAEAFSLLKSPVKYLNENSQRCVQGTRSDATWVCETTTVSHRVCGHPGVFSFTSPIYAVPETAQTIMLTVRRSGGGMGSATVAYELQHITTSAEDVSPTAFYTSSQLLQFADGVVELSFLLTIHDDHKVEGDETFRVILRSPTDGSSLGSQREAFVTILDDDLPLTDAKLSYIVPTSGTTLQKGGYAGDPLKFQIQAVLGNGALKTTGSDLFLMESYVADEREADLADALMSTRYRPKMLGQVVDNTNGLYTCSWQRSLAGEYTVAVYLLYPNGLQGDYFADAWLSGSPAVSRIDRQINFLWDNGPLFPGATDYVSVRWSGRLKPKMTADTTLFVDCDDHVRLWIGDLLLIDRWSLESDGGVAVQATIYLDSTILYPIIIEYRDLAGIARISVQWSTASLTKEVIPASQLYTAQHIQGSPFIKIPILPELSASPTATYLQGTFQTVAGTPLRLKLLPVDQYGNPRAAFDPAVDRYDAQLTLVTDQSLGGMGSKTVACSVSWQGVTRLFSVRCIPFFSGIHALDVQINGVKITGSPFQVTVTPNQMHPARSVLSGSGLVANRISGVATTVGLETRDLNNNRIYAASSNVRLTLRAFHTTLSGIIDLGTVVDNGDGTYTFTYTPRKVGTYLVHIKQNDVHIHNSPYSVSVVQNVPAGPTSVASGAGLSAATTFIQSTFQVQARDLNDNDVKTGGAIFKVTLDHIANGTQVIGSCVDLLSGVYTCTYTPQVVGGSRLNVGLLSGGVVAPVRDSPFSIDVIAGPALGSFSFARGTALVSSIAGERTTFTVFIRDNYGNDKLNAGTEVISVRFTGPSPATTNVLAADTGLQIKYVSNGQFEVSYRLERKGQYAIYVNVDGVAIVGSPFTMYTYPAQASYTTTSIDLVTPSTPPIRYYTGSTVVTSIASRDAFGNVLETGGNLFQFATSFKNSTLIDSSIFVDQQNGYYRFEFTPRIAQDYDLAQRLMRPGGLNGSYYGNPELQGALVLDRVDSIVDLDFGVQSPLSADQKETFSIQWRGYILPRYSEVYTFHVNVTGGARVFVKEAAVISELWPVAARSNAIGTFYLIANQLVPIEVQFSKPKSLTTANIRLSWSSLSQIKEIIPSDRLFTGWSFVNNVPPVHVDPGPPNGPSFTPEFPITTMLGTNTICATAGIAYTFQVAARDRYGNRRLGGGDSIVVIFPQLANAVSITPTVQDLGNAVYTITFTAKLSGSFTMVVAAPTAGVDASTNGGVDALVERLRPFFIQQSPFTVVVQPNQALGTTSTIIGDGFYTATAGIPAFFVVELRDLYSNLIQDRVAVSNVVIQLRQVADPSIIFIVNHGNAVDGKLQTNYTALATGMFRVMLSTFNGPFAEKTATLRVFPNLASALTSTASGTGLGPQVQASQPNSFQVDLRDFYRNPMEVGGNNLAVTLRGPGTVYADVNDLNTGQYLVQYQLLAPGTYELRTVLANPGHGLVGYYYENTRFSHVALTHAAQWVDAVMDFDWGANQTMRAYPRIQWRGYIKPQYTERYTLILQVYPLGAVYIDNSPVIDVLNTPVPGAPQVVEGSVNLVAKRLHRIVVEYRSPSKREITGHLQLQWRSASQSQQVIPTQALFPDGQELQPRYTIQGV</sequence>
<dbReference type="PROSITE" id="PS51820">
    <property type="entry name" value="PA14"/>
    <property type="match status" value="3"/>
</dbReference>
<dbReference type="SUPFAM" id="SSF56988">
    <property type="entry name" value="Anthrax protective antigen"/>
    <property type="match status" value="3"/>
</dbReference>
<dbReference type="InterPro" id="IPR017868">
    <property type="entry name" value="Filamin/ABP280_repeat-like"/>
</dbReference>
<dbReference type="InterPro" id="IPR044801">
    <property type="entry name" value="Filamin"/>
</dbReference>
<feature type="signal peptide" evidence="6">
    <location>
        <begin position="1"/>
        <end position="18"/>
    </location>
</feature>
<feature type="disulfide bond" evidence="4">
    <location>
        <begin position="141"/>
        <end position="151"/>
    </location>
</feature>
<protein>
    <recommendedName>
        <fullName evidence="11">PA14 domain-containing protein</fullName>
    </recommendedName>
</protein>
<dbReference type="SMART" id="SM00557">
    <property type="entry name" value="IG_FLMN"/>
    <property type="match status" value="5"/>
</dbReference>
<feature type="domain" description="PA14" evidence="8">
    <location>
        <begin position="1716"/>
        <end position="1859"/>
    </location>
</feature>
<feature type="repeat" description="Filamin" evidence="5">
    <location>
        <begin position="777"/>
        <end position="809"/>
    </location>
</feature>
<dbReference type="SMART" id="SM00237">
    <property type="entry name" value="Calx_beta"/>
    <property type="match status" value="1"/>
</dbReference>
<comment type="caution">
    <text evidence="9">The sequence shown here is derived from an EMBL/GenBank/DDBJ whole genome shotgun (WGS) entry which is preliminary data.</text>
</comment>
<dbReference type="Gene3D" id="3.90.182.10">
    <property type="entry name" value="Toxin - Anthrax Protective Antigen,domain 1"/>
    <property type="match status" value="3"/>
</dbReference>
<dbReference type="GO" id="GO:0030036">
    <property type="term" value="P:actin cytoskeleton organization"/>
    <property type="evidence" value="ECO:0007669"/>
    <property type="project" value="InterPro"/>
</dbReference>
<dbReference type="Gene3D" id="2.60.40.2030">
    <property type="match status" value="1"/>
</dbReference>
<dbReference type="EMBL" id="SPLM01000036">
    <property type="protein sequence ID" value="TMW66346.1"/>
    <property type="molecule type" value="Genomic_DNA"/>
</dbReference>
<dbReference type="PROSITE" id="PS50194">
    <property type="entry name" value="FILAMIN_REPEAT"/>
    <property type="match status" value="5"/>
</dbReference>
<evidence type="ECO:0000313" key="10">
    <source>
        <dbReference type="Proteomes" id="UP000794436"/>
    </source>
</evidence>
<evidence type="ECO:0008006" key="11">
    <source>
        <dbReference type="Google" id="ProtNLM"/>
    </source>
</evidence>
<keyword evidence="2" id="KW-0677">Repeat</keyword>
<feature type="domain" description="PA14" evidence="8">
    <location>
        <begin position="539"/>
        <end position="678"/>
    </location>
</feature>
<dbReference type="InterPro" id="IPR013783">
    <property type="entry name" value="Ig-like_fold"/>
</dbReference>
<dbReference type="InterPro" id="IPR002049">
    <property type="entry name" value="LE_dom"/>
</dbReference>
<feature type="repeat" description="Filamin" evidence="5">
    <location>
        <begin position="1037"/>
        <end position="1136"/>
    </location>
</feature>
<dbReference type="GO" id="GO:0051015">
    <property type="term" value="F:actin filament binding"/>
    <property type="evidence" value="ECO:0007669"/>
    <property type="project" value="InterPro"/>
</dbReference>
<comment type="caution">
    <text evidence="4">Lacks conserved residue(s) required for the propagation of feature annotation.</text>
</comment>
<dbReference type="PROSITE" id="PS50026">
    <property type="entry name" value="EGF_3"/>
    <property type="match status" value="1"/>
</dbReference>
<accession>A0A8K1FKR7</accession>
<name>A0A8K1FKR7_PYTOL</name>
<dbReference type="InterPro" id="IPR000742">
    <property type="entry name" value="EGF"/>
</dbReference>
<dbReference type="Pfam" id="PF00053">
    <property type="entry name" value="EGF_laminin"/>
    <property type="match status" value="1"/>
</dbReference>
<evidence type="ECO:0000256" key="6">
    <source>
        <dbReference type="SAM" id="SignalP"/>
    </source>
</evidence>
<evidence type="ECO:0000259" key="8">
    <source>
        <dbReference type="PROSITE" id="PS51820"/>
    </source>
</evidence>
<dbReference type="Proteomes" id="UP000794436">
    <property type="component" value="Unassembled WGS sequence"/>
</dbReference>
<reference evidence="9" key="1">
    <citation type="submission" date="2019-03" db="EMBL/GenBank/DDBJ databases">
        <title>Long read genome sequence of the mycoparasitic Pythium oligandrum ATCC 38472 isolated from sugarbeet rhizosphere.</title>
        <authorList>
            <person name="Gaulin E."/>
        </authorList>
    </citation>
    <scope>NUCLEOTIDE SEQUENCE</scope>
    <source>
        <strain evidence="9">ATCC 38472_TT</strain>
    </source>
</reference>
<dbReference type="CDD" id="cd00055">
    <property type="entry name" value="EGF_Lam"/>
    <property type="match status" value="1"/>
</dbReference>
<feature type="disulfide bond" evidence="4">
    <location>
        <begin position="160"/>
        <end position="169"/>
    </location>
</feature>